<dbReference type="GO" id="GO:1990254">
    <property type="term" value="F:keratin filament binding"/>
    <property type="evidence" value="ECO:0007669"/>
    <property type="project" value="TreeGrafter"/>
</dbReference>
<comment type="caution">
    <text evidence="1">The sequence shown here is derived from an EMBL/GenBank/DDBJ whole genome shotgun (WGS) entry which is preliminary data.</text>
</comment>
<organism evidence="1 2">
    <name type="scientific">Dissostichus eleginoides</name>
    <name type="common">Patagonian toothfish</name>
    <name type="synonym">Dissostichus amissus</name>
    <dbReference type="NCBI Taxonomy" id="100907"/>
    <lineage>
        <taxon>Eukaryota</taxon>
        <taxon>Metazoa</taxon>
        <taxon>Chordata</taxon>
        <taxon>Craniata</taxon>
        <taxon>Vertebrata</taxon>
        <taxon>Euteleostomi</taxon>
        <taxon>Actinopterygii</taxon>
        <taxon>Neopterygii</taxon>
        <taxon>Teleostei</taxon>
        <taxon>Neoteleostei</taxon>
        <taxon>Acanthomorphata</taxon>
        <taxon>Eupercaria</taxon>
        <taxon>Perciformes</taxon>
        <taxon>Notothenioidei</taxon>
        <taxon>Nototheniidae</taxon>
        <taxon>Dissostichus</taxon>
    </lineage>
</organism>
<dbReference type="GO" id="GO:0030054">
    <property type="term" value="C:cell junction"/>
    <property type="evidence" value="ECO:0007669"/>
    <property type="project" value="TreeGrafter"/>
</dbReference>
<name>A0AAD9BF87_DISEL</name>
<accession>A0AAD9BF87</accession>
<gene>
    <name evidence="1" type="ORF">KUDE01_025928</name>
</gene>
<dbReference type="GO" id="GO:0005737">
    <property type="term" value="C:cytoplasm"/>
    <property type="evidence" value="ECO:0007669"/>
    <property type="project" value="TreeGrafter"/>
</dbReference>
<proteinExistence type="predicted"/>
<dbReference type="GO" id="GO:0016020">
    <property type="term" value="C:membrane"/>
    <property type="evidence" value="ECO:0007669"/>
    <property type="project" value="TreeGrafter"/>
</dbReference>
<reference evidence="1" key="1">
    <citation type="submission" date="2023-04" db="EMBL/GenBank/DDBJ databases">
        <title>Chromosome-level genome of Chaenocephalus aceratus.</title>
        <authorList>
            <person name="Park H."/>
        </authorList>
    </citation>
    <scope>NUCLEOTIDE SEQUENCE</scope>
    <source>
        <strain evidence="1">DE</strain>
        <tissue evidence="1">Muscle</tissue>
    </source>
</reference>
<dbReference type="GO" id="GO:0042060">
    <property type="term" value="P:wound healing"/>
    <property type="evidence" value="ECO:0007669"/>
    <property type="project" value="TreeGrafter"/>
</dbReference>
<sequence length="260" mass="29479">MNQILSDPDDDTKGFFDPNTQENLTYLQLVERCVTDPITGLSLLVIAKKGEVYFFVDEATKLILKATTTTKAGEENQSTTVSLWDLLYSKYITEEKRRELVQQYKSGSITIERFLKIILTIIEPQTTTTSSSSIVMCQHQKDKWTAATSTITTTVKRQLKFKASMESEKTSQLTTTTSSSSIVMCQHQKDKWTAAQHYYHDYSHKDNWKFKASMESEKTSQLVSANHKIINEDLYNNLTAGNVTVTEVSEMVSAKVLRGN</sequence>
<keyword evidence="2" id="KW-1185">Reference proteome</keyword>
<dbReference type="InterPro" id="IPR043197">
    <property type="entry name" value="Plakin"/>
</dbReference>
<dbReference type="GO" id="GO:0045110">
    <property type="term" value="P:intermediate filament bundle assembly"/>
    <property type="evidence" value="ECO:0007669"/>
    <property type="project" value="TreeGrafter"/>
</dbReference>
<dbReference type="Gene3D" id="3.90.1290.10">
    <property type="entry name" value="Plakin repeat"/>
    <property type="match status" value="1"/>
</dbReference>
<evidence type="ECO:0000313" key="1">
    <source>
        <dbReference type="EMBL" id="KAK1880403.1"/>
    </source>
</evidence>
<protein>
    <submittedName>
        <fullName evidence="1">Epiplakin</fullName>
    </submittedName>
</protein>
<dbReference type="InterPro" id="IPR035915">
    <property type="entry name" value="Plakin_repeat_sf"/>
</dbReference>
<dbReference type="PANTHER" id="PTHR23169">
    <property type="entry name" value="ENVOPLAKIN"/>
    <property type="match status" value="1"/>
</dbReference>
<evidence type="ECO:0000313" key="2">
    <source>
        <dbReference type="Proteomes" id="UP001228049"/>
    </source>
</evidence>
<dbReference type="EMBL" id="JASDAP010000025">
    <property type="protein sequence ID" value="KAK1880403.1"/>
    <property type="molecule type" value="Genomic_DNA"/>
</dbReference>
<dbReference type="Proteomes" id="UP001228049">
    <property type="component" value="Unassembled WGS sequence"/>
</dbReference>
<dbReference type="GO" id="GO:0045095">
    <property type="term" value="C:keratin filament"/>
    <property type="evidence" value="ECO:0007669"/>
    <property type="project" value="TreeGrafter"/>
</dbReference>
<dbReference type="GO" id="GO:0005198">
    <property type="term" value="F:structural molecule activity"/>
    <property type="evidence" value="ECO:0007669"/>
    <property type="project" value="TreeGrafter"/>
</dbReference>
<dbReference type="PANTHER" id="PTHR23169:SF21">
    <property type="entry name" value="EPIPLAKIN"/>
    <property type="match status" value="1"/>
</dbReference>
<dbReference type="SUPFAM" id="SSF75399">
    <property type="entry name" value="Plakin repeat"/>
    <property type="match status" value="1"/>
</dbReference>
<dbReference type="AlphaFoldDB" id="A0AAD9BF87"/>